<gene>
    <name evidence="9" type="ORF">ACFS6H_14295</name>
</gene>
<dbReference type="EMBL" id="JBHUOZ010000003">
    <property type="protein sequence ID" value="MFD2920890.1"/>
    <property type="molecule type" value="Genomic_DNA"/>
</dbReference>
<dbReference type="InterPro" id="IPR003362">
    <property type="entry name" value="Bact_transf"/>
</dbReference>
<accession>A0ABW6A8S6</accession>
<dbReference type="Pfam" id="PF02397">
    <property type="entry name" value="Bac_transf"/>
    <property type="match status" value="1"/>
</dbReference>
<evidence type="ECO:0000256" key="6">
    <source>
        <dbReference type="ARBA" id="ARBA00023136"/>
    </source>
</evidence>
<feature type="transmembrane region" description="Helical" evidence="7">
    <location>
        <begin position="12"/>
        <end position="33"/>
    </location>
</feature>
<dbReference type="EC" id="2.7.8.-" evidence="9"/>
<evidence type="ECO:0000256" key="1">
    <source>
        <dbReference type="ARBA" id="ARBA00004141"/>
    </source>
</evidence>
<dbReference type="InterPro" id="IPR017475">
    <property type="entry name" value="EPS_sugar_tfrase"/>
</dbReference>
<evidence type="ECO:0000256" key="4">
    <source>
        <dbReference type="ARBA" id="ARBA00022692"/>
    </source>
</evidence>
<evidence type="ECO:0000256" key="2">
    <source>
        <dbReference type="ARBA" id="ARBA00006464"/>
    </source>
</evidence>
<dbReference type="GO" id="GO:0016740">
    <property type="term" value="F:transferase activity"/>
    <property type="evidence" value="ECO:0007669"/>
    <property type="project" value="UniProtKB-KW"/>
</dbReference>
<evidence type="ECO:0000259" key="8">
    <source>
        <dbReference type="Pfam" id="PF02397"/>
    </source>
</evidence>
<keyword evidence="3 9" id="KW-0808">Transferase</keyword>
<evidence type="ECO:0000256" key="5">
    <source>
        <dbReference type="ARBA" id="ARBA00022989"/>
    </source>
</evidence>
<organism evidence="9 10">
    <name type="scientific">Terrimonas rubra</name>
    <dbReference type="NCBI Taxonomy" id="1035890"/>
    <lineage>
        <taxon>Bacteria</taxon>
        <taxon>Pseudomonadati</taxon>
        <taxon>Bacteroidota</taxon>
        <taxon>Chitinophagia</taxon>
        <taxon>Chitinophagales</taxon>
        <taxon>Chitinophagaceae</taxon>
        <taxon>Terrimonas</taxon>
    </lineage>
</organism>
<name>A0ABW6A8S6_9BACT</name>
<keyword evidence="6 7" id="KW-0472">Membrane</keyword>
<comment type="subcellular location">
    <subcellularLocation>
        <location evidence="1">Membrane</location>
        <topology evidence="1">Multi-pass membrane protein</topology>
    </subcellularLocation>
</comment>
<feature type="transmembrane region" description="Helical" evidence="7">
    <location>
        <begin position="110"/>
        <end position="130"/>
    </location>
</feature>
<protein>
    <submittedName>
        <fullName evidence="9">Sugar transferase</fullName>
        <ecNumber evidence="9">2.7.8.-</ecNumber>
    </submittedName>
</protein>
<evidence type="ECO:0000313" key="10">
    <source>
        <dbReference type="Proteomes" id="UP001597511"/>
    </source>
</evidence>
<dbReference type="PANTHER" id="PTHR30576">
    <property type="entry name" value="COLANIC BIOSYNTHESIS UDP-GLUCOSE LIPID CARRIER TRANSFERASE"/>
    <property type="match status" value="1"/>
</dbReference>
<dbReference type="PANTHER" id="PTHR30576:SF0">
    <property type="entry name" value="UNDECAPRENYL-PHOSPHATE N-ACETYLGALACTOSAMINYL 1-PHOSPHATE TRANSFERASE-RELATED"/>
    <property type="match status" value="1"/>
</dbReference>
<feature type="transmembrane region" description="Helical" evidence="7">
    <location>
        <begin position="283"/>
        <end position="305"/>
    </location>
</feature>
<proteinExistence type="inferred from homology"/>
<dbReference type="Pfam" id="PF13727">
    <property type="entry name" value="CoA_binding_3"/>
    <property type="match status" value="1"/>
</dbReference>
<keyword evidence="10" id="KW-1185">Reference proteome</keyword>
<feature type="domain" description="Bacterial sugar transferase" evidence="8">
    <location>
        <begin position="281"/>
        <end position="463"/>
    </location>
</feature>
<comment type="similarity">
    <text evidence="2">Belongs to the bacterial sugar transferase family.</text>
</comment>
<keyword evidence="5 7" id="KW-1133">Transmembrane helix</keyword>
<feature type="transmembrane region" description="Helical" evidence="7">
    <location>
        <begin position="78"/>
        <end position="98"/>
    </location>
</feature>
<dbReference type="RefSeq" id="WP_386100124.1">
    <property type="nucleotide sequence ID" value="NZ_JBHUOZ010000003.1"/>
</dbReference>
<evidence type="ECO:0000313" key="9">
    <source>
        <dbReference type="EMBL" id="MFD2920890.1"/>
    </source>
</evidence>
<reference evidence="10" key="1">
    <citation type="journal article" date="2019" name="Int. J. Syst. Evol. Microbiol.">
        <title>The Global Catalogue of Microorganisms (GCM) 10K type strain sequencing project: providing services to taxonomists for standard genome sequencing and annotation.</title>
        <authorList>
            <consortium name="The Broad Institute Genomics Platform"/>
            <consortium name="The Broad Institute Genome Sequencing Center for Infectious Disease"/>
            <person name="Wu L."/>
            <person name="Ma J."/>
        </authorList>
    </citation>
    <scope>NUCLEOTIDE SEQUENCE [LARGE SCALE GENOMIC DNA]</scope>
    <source>
        <strain evidence="10">KCTC 23299</strain>
    </source>
</reference>
<sequence length="468" mass="54651">MRNKISLRWYVLADYLTAVLSWACLWLVIPRFIRTEDHDIYLFSWWAGIIVIPACWLLLYLLAGTYQDLYKKSRLEEFSVTFFSTLLGVVIFTLLLIYTTEDYKTRDILILIGLYGLFHGLITFGGRWFILNLVKGQLLKGHIKFNVLLIGNHKNALQVLQQTKKHLLDGGFHYSGFIKTDSDDDQTAALHQLLPYLGNIDNLEKVIDEHHIKLVILAVEKEEKPLIQELIARLGEKDIDIKIQSDVLDILSGSVKTINVLGDTLIDVRTDLMPRWELHIKRLTDIFVSLLFIILLFPLMIYIAIRVRFSSHGSIFFKQQRIGYKGKPFYLYKFRSMYVDAEANGPMLSSDNDTRITKWGKVMRKWRLDELPQLWNVLIGDMSLVGPRPERQFYIDQIIARFPYYRYLLKLQPGLTSWGMVQFGYAENVEQMIERCKFDLLYLENISLRLDAKIMIHTLRIIFLGKGK</sequence>
<keyword evidence="4 7" id="KW-0812">Transmembrane</keyword>
<feature type="transmembrane region" description="Helical" evidence="7">
    <location>
        <begin position="45"/>
        <end position="66"/>
    </location>
</feature>
<comment type="caution">
    <text evidence="9">The sequence shown here is derived from an EMBL/GenBank/DDBJ whole genome shotgun (WGS) entry which is preliminary data.</text>
</comment>
<dbReference type="NCBIfam" id="TIGR03025">
    <property type="entry name" value="EPS_sugtrans"/>
    <property type="match status" value="1"/>
</dbReference>
<evidence type="ECO:0000256" key="7">
    <source>
        <dbReference type="SAM" id="Phobius"/>
    </source>
</evidence>
<evidence type="ECO:0000256" key="3">
    <source>
        <dbReference type="ARBA" id="ARBA00022679"/>
    </source>
</evidence>
<dbReference type="Proteomes" id="UP001597511">
    <property type="component" value="Unassembled WGS sequence"/>
</dbReference>
<dbReference type="Gene3D" id="3.40.50.720">
    <property type="entry name" value="NAD(P)-binding Rossmann-like Domain"/>
    <property type="match status" value="1"/>
</dbReference>